<reference evidence="3 4" key="1">
    <citation type="journal article" date="2023" name="Sci. Data">
        <title>Genome assembly of the Korean intertidal mud-creeper Batillaria attramentaria.</title>
        <authorList>
            <person name="Patra A.K."/>
            <person name="Ho P.T."/>
            <person name="Jun S."/>
            <person name="Lee S.J."/>
            <person name="Kim Y."/>
            <person name="Won Y.J."/>
        </authorList>
    </citation>
    <scope>NUCLEOTIDE SEQUENCE [LARGE SCALE GENOMIC DNA]</scope>
    <source>
        <strain evidence="3">Wonlab-2016</strain>
    </source>
</reference>
<protein>
    <recommendedName>
        <fullName evidence="2">DUF4706 domain-containing protein</fullName>
    </recommendedName>
</protein>
<evidence type="ECO:0000313" key="4">
    <source>
        <dbReference type="Proteomes" id="UP001519460"/>
    </source>
</evidence>
<evidence type="ECO:0000256" key="1">
    <source>
        <dbReference type="SAM" id="MobiDB-lite"/>
    </source>
</evidence>
<feature type="region of interest" description="Disordered" evidence="1">
    <location>
        <begin position="169"/>
        <end position="377"/>
    </location>
</feature>
<dbReference type="PANTHER" id="PTHR34394">
    <property type="entry name" value="SIMILAR TO RIKEN CDNA 2310022B05"/>
    <property type="match status" value="1"/>
</dbReference>
<dbReference type="PANTHER" id="PTHR34394:SF1">
    <property type="entry name" value="SIMILAR TO RIKEN CDNA 2310022B05"/>
    <property type="match status" value="1"/>
</dbReference>
<dbReference type="EMBL" id="JACVVK020000349">
    <property type="protein sequence ID" value="KAK7477450.1"/>
    <property type="molecule type" value="Genomic_DNA"/>
</dbReference>
<feature type="compositionally biased region" description="Basic and acidic residues" evidence="1">
    <location>
        <begin position="132"/>
        <end position="141"/>
    </location>
</feature>
<feature type="compositionally biased region" description="Low complexity" evidence="1">
    <location>
        <begin position="172"/>
        <end position="181"/>
    </location>
</feature>
<keyword evidence="4" id="KW-1185">Reference proteome</keyword>
<feature type="compositionally biased region" description="Basic and acidic residues" evidence="1">
    <location>
        <begin position="267"/>
        <end position="280"/>
    </location>
</feature>
<proteinExistence type="predicted"/>
<feature type="compositionally biased region" description="Low complexity" evidence="1">
    <location>
        <begin position="206"/>
        <end position="221"/>
    </location>
</feature>
<feature type="compositionally biased region" description="Polar residues" evidence="1">
    <location>
        <begin position="310"/>
        <end position="325"/>
    </location>
</feature>
<feature type="region of interest" description="Disordered" evidence="1">
    <location>
        <begin position="128"/>
        <end position="152"/>
    </location>
</feature>
<gene>
    <name evidence="3" type="ORF">BaRGS_00031274</name>
</gene>
<organism evidence="3 4">
    <name type="scientific">Batillaria attramentaria</name>
    <dbReference type="NCBI Taxonomy" id="370345"/>
    <lineage>
        <taxon>Eukaryota</taxon>
        <taxon>Metazoa</taxon>
        <taxon>Spiralia</taxon>
        <taxon>Lophotrochozoa</taxon>
        <taxon>Mollusca</taxon>
        <taxon>Gastropoda</taxon>
        <taxon>Caenogastropoda</taxon>
        <taxon>Sorbeoconcha</taxon>
        <taxon>Cerithioidea</taxon>
        <taxon>Batillariidae</taxon>
        <taxon>Batillaria</taxon>
    </lineage>
</organism>
<evidence type="ECO:0000313" key="3">
    <source>
        <dbReference type="EMBL" id="KAK7477450.1"/>
    </source>
</evidence>
<dbReference type="Pfam" id="PF15797">
    <property type="entry name" value="DUF4706"/>
    <property type="match status" value="1"/>
</dbReference>
<sequence length="434" mass="47442">MDELKALSYFSSLSHISRQIAAQEKSLIKYLGNKWDEYTPEQQEELLDDLCVPDYIREVQPPCADDESDGVPPCWPTLKLPSGEKIIVDENDIWTWRDEHSGPFSWKSKSQQDLTLLDFEPENLAKPLTKGRKSESEEHEQPPVNPCQRPFLSSANTWTQVVLTEYAERTTEPVTPVQTPTHAASPVESPCEEVNPAFEGSCENLSPTASPSHTTTPATDAEIQEEKSSAQGQGDIELEADVHAPKGKSSKGRKSPSPKKILRSGSFKKEGKGKTTEDTGHQLLIAEVQEEGRNAFSNPALESEAEWSNFVGQTTTDASVPSSRVATGHTRAPSSDSRSNKSAEDWQPPVSEPVAMVMDRGGGRGGNESVESTPDHMTQLLKPSEAVVKAMETEEVLYVVKDGAGISVSTDKAVTGSTSSLDIPKTGFDFLDDW</sequence>
<comment type="caution">
    <text evidence="3">The sequence shown here is derived from an EMBL/GenBank/DDBJ whole genome shotgun (WGS) entry which is preliminary data.</text>
</comment>
<dbReference type="InterPro" id="IPR031600">
    <property type="entry name" value="DUF4706"/>
</dbReference>
<feature type="compositionally biased region" description="Basic residues" evidence="1">
    <location>
        <begin position="245"/>
        <end position="262"/>
    </location>
</feature>
<accession>A0ABD0JS01</accession>
<dbReference type="Proteomes" id="UP001519460">
    <property type="component" value="Unassembled WGS sequence"/>
</dbReference>
<evidence type="ECO:0000259" key="2">
    <source>
        <dbReference type="Pfam" id="PF15797"/>
    </source>
</evidence>
<dbReference type="AlphaFoldDB" id="A0ABD0JS01"/>
<name>A0ABD0JS01_9CAEN</name>
<feature type="domain" description="DUF4706" evidence="2">
    <location>
        <begin position="8"/>
        <end position="114"/>
    </location>
</feature>